<dbReference type="CDD" id="cd13880">
    <property type="entry name" value="CuRO_2_MaLCC_like"/>
    <property type="match status" value="1"/>
</dbReference>
<dbReference type="Pfam" id="PF07732">
    <property type="entry name" value="Cu-oxidase_3"/>
    <property type="match status" value="1"/>
</dbReference>
<keyword evidence="4" id="KW-0186">Copper</keyword>
<dbReference type="InterPro" id="IPR008972">
    <property type="entry name" value="Cupredoxin"/>
</dbReference>
<dbReference type="PROSITE" id="PS00080">
    <property type="entry name" value="MULTICOPPER_OXIDASE2"/>
    <property type="match status" value="1"/>
</dbReference>
<dbReference type="Pfam" id="PF07731">
    <property type="entry name" value="Cu-oxidase_2"/>
    <property type="match status" value="1"/>
</dbReference>
<evidence type="ECO:0008006" key="10">
    <source>
        <dbReference type="Google" id="ProtNLM"/>
    </source>
</evidence>
<comment type="similarity">
    <text evidence="1">Belongs to the multicopper oxidase family.</text>
</comment>
<proteinExistence type="inferred from homology"/>
<dbReference type="InterPro" id="IPR033138">
    <property type="entry name" value="Cu_oxidase_CS"/>
</dbReference>
<dbReference type="InterPro" id="IPR002355">
    <property type="entry name" value="Cu_oxidase_Cu_BS"/>
</dbReference>
<keyword evidence="3" id="KW-0560">Oxidoreductase</keyword>
<dbReference type="InterPro" id="IPR011707">
    <property type="entry name" value="Cu-oxidase-like_N"/>
</dbReference>
<dbReference type="EMBL" id="CAWUHB010000120">
    <property type="protein sequence ID" value="CAK7236640.1"/>
    <property type="molecule type" value="Genomic_DNA"/>
</dbReference>
<dbReference type="PANTHER" id="PTHR11709">
    <property type="entry name" value="MULTI-COPPER OXIDASE"/>
    <property type="match status" value="1"/>
</dbReference>
<dbReference type="InterPro" id="IPR001117">
    <property type="entry name" value="Cu-oxidase_2nd"/>
</dbReference>
<keyword evidence="2" id="KW-0479">Metal-binding</keyword>
<dbReference type="Gene3D" id="2.60.40.420">
    <property type="entry name" value="Cupredoxins - blue copper proteins"/>
    <property type="match status" value="3"/>
</dbReference>
<comment type="caution">
    <text evidence="8">The sequence shown here is derived from an EMBL/GenBank/DDBJ whole genome shotgun (WGS) entry which is preliminary data.</text>
</comment>
<feature type="domain" description="Plastocyanin-like" evidence="5">
    <location>
        <begin position="64"/>
        <end position="196"/>
    </location>
</feature>
<dbReference type="SUPFAM" id="SSF49503">
    <property type="entry name" value="Cupredoxins"/>
    <property type="match status" value="3"/>
</dbReference>
<evidence type="ECO:0000256" key="3">
    <source>
        <dbReference type="ARBA" id="ARBA00023002"/>
    </source>
</evidence>
<protein>
    <recommendedName>
        <fullName evidence="10">Multicopper oxidase</fullName>
    </recommendedName>
</protein>
<name>A0ABP0CYK9_9PEZI</name>
<sequence length="452" mass="50146">MDGVPSLTQCPIAPGDSYTYTWRATEYGTSWWHSHFYVQAYDGVFGGIHINGPASANYDEDLGVLFLNDWSHITADQQEWLALWAGPPVENTGLINGTNVYGDVGTRFETNFTSGTRYRLRLISAAANTQFKFTIDNHTMEVIANDFVPIVPYTTDIVRMGSGQRYDVIVTADATPGNYWMRAIVQDDCSQNDNGDDIKGIVRYVEKSTGKSSNGKSTSGYSYVNGTADPTSTAWASASVDDCDDEAMANLVPYVAIAASDRPENETDFTLNLFSGPNGAHLWEMGDTTFVNEWDYPTLLQIYEQNNTWSSSQNPQRYPTKGTWAYWILQTVIGQPHPMHLHGHDFWILAQETGTFNASTANYTLVNAPRRDTVMVPGNGYVVIAFYVSNPGVWLMHCHIAWHTVEGLAVQIIEMESEIPQLIDPDVLESTCAGWDKYVQATNLSQGLDAGI</sequence>
<feature type="domain" description="Plastocyanin-like" evidence="6">
    <location>
        <begin position="299"/>
        <end position="416"/>
    </location>
</feature>
<dbReference type="Pfam" id="PF00394">
    <property type="entry name" value="Cu-oxidase"/>
    <property type="match status" value="1"/>
</dbReference>
<evidence type="ECO:0000259" key="6">
    <source>
        <dbReference type="Pfam" id="PF07731"/>
    </source>
</evidence>
<evidence type="ECO:0000256" key="1">
    <source>
        <dbReference type="ARBA" id="ARBA00010609"/>
    </source>
</evidence>
<reference evidence="8 9" key="1">
    <citation type="submission" date="2024-01" db="EMBL/GenBank/DDBJ databases">
        <authorList>
            <person name="Allen C."/>
            <person name="Tagirdzhanova G."/>
        </authorList>
    </citation>
    <scope>NUCLEOTIDE SEQUENCE [LARGE SCALE GENOMIC DNA]</scope>
</reference>
<dbReference type="Proteomes" id="UP001642405">
    <property type="component" value="Unassembled WGS sequence"/>
</dbReference>
<evidence type="ECO:0000256" key="4">
    <source>
        <dbReference type="ARBA" id="ARBA00023008"/>
    </source>
</evidence>
<dbReference type="CDD" id="cd13901">
    <property type="entry name" value="CuRO_3_MaLCC_like"/>
    <property type="match status" value="1"/>
</dbReference>
<evidence type="ECO:0000313" key="9">
    <source>
        <dbReference type="Proteomes" id="UP001642405"/>
    </source>
</evidence>
<evidence type="ECO:0000256" key="2">
    <source>
        <dbReference type="ARBA" id="ARBA00022723"/>
    </source>
</evidence>
<dbReference type="PROSITE" id="PS00079">
    <property type="entry name" value="MULTICOPPER_OXIDASE1"/>
    <property type="match status" value="1"/>
</dbReference>
<organism evidence="8 9">
    <name type="scientific">Sporothrix curviconia</name>
    <dbReference type="NCBI Taxonomy" id="1260050"/>
    <lineage>
        <taxon>Eukaryota</taxon>
        <taxon>Fungi</taxon>
        <taxon>Dikarya</taxon>
        <taxon>Ascomycota</taxon>
        <taxon>Pezizomycotina</taxon>
        <taxon>Sordariomycetes</taxon>
        <taxon>Sordariomycetidae</taxon>
        <taxon>Ophiostomatales</taxon>
        <taxon>Ophiostomataceae</taxon>
        <taxon>Sporothrix</taxon>
    </lineage>
</organism>
<keyword evidence="9" id="KW-1185">Reference proteome</keyword>
<dbReference type="PANTHER" id="PTHR11709:SF502">
    <property type="entry name" value="MULTICOPPER OXIDASE"/>
    <property type="match status" value="1"/>
</dbReference>
<evidence type="ECO:0000259" key="5">
    <source>
        <dbReference type="Pfam" id="PF00394"/>
    </source>
</evidence>
<dbReference type="InterPro" id="IPR045087">
    <property type="entry name" value="Cu-oxidase_fam"/>
</dbReference>
<evidence type="ECO:0000259" key="7">
    <source>
        <dbReference type="Pfam" id="PF07732"/>
    </source>
</evidence>
<dbReference type="InterPro" id="IPR011706">
    <property type="entry name" value="Cu-oxidase_C"/>
</dbReference>
<gene>
    <name evidence="8" type="ORF">SCUCBS95973_009676</name>
</gene>
<accession>A0ABP0CYK9</accession>
<evidence type="ECO:0000313" key="8">
    <source>
        <dbReference type="EMBL" id="CAK7236640.1"/>
    </source>
</evidence>
<feature type="domain" description="Plastocyanin-like" evidence="7">
    <location>
        <begin position="1"/>
        <end position="54"/>
    </location>
</feature>